<keyword evidence="4" id="KW-0687">Ribonucleoprotein</keyword>
<dbReference type="PANTHER" id="PTHR42919:SF8">
    <property type="entry name" value="N-ALPHA-ACETYLTRANSFERASE 50"/>
    <property type="match status" value="1"/>
</dbReference>
<dbReference type="Pfam" id="PF00583">
    <property type="entry name" value="Acetyltransf_1"/>
    <property type="match status" value="1"/>
</dbReference>
<keyword evidence="5" id="KW-1185">Reference proteome</keyword>
<dbReference type="InterPro" id="IPR016181">
    <property type="entry name" value="Acyl_CoA_acyltransferase"/>
</dbReference>
<dbReference type="Proteomes" id="UP001432202">
    <property type="component" value="Chromosome"/>
</dbReference>
<dbReference type="InterPro" id="IPR000182">
    <property type="entry name" value="GNAT_dom"/>
</dbReference>
<keyword evidence="4" id="KW-0689">Ribosomal protein</keyword>
<keyword evidence="2 4" id="KW-0012">Acyltransferase</keyword>
<dbReference type="SUPFAM" id="SSF55729">
    <property type="entry name" value="Acyl-CoA N-acyltransferases (Nat)"/>
    <property type="match status" value="1"/>
</dbReference>
<dbReference type="InterPro" id="IPR006464">
    <property type="entry name" value="AcTrfase_RimI/Ard1"/>
</dbReference>
<accession>A0AAX4KYS7</accession>
<dbReference type="GO" id="GO:0008999">
    <property type="term" value="F:protein-N-terminal-alanine acetyltransferase activity"/>
    <property type="evidence" value="ECO:0007669"/>
    <property type="project" value="UniProtKB-EC"/>
</dbReference>
<dbReference type="GeneID" id="89337147"/>
<dbReference type="EC" id="2.3.1.266" evidence="4"/>
<dbReference type="InterPro" id="IPR051556">
    <property type="entry name" value="N-term/lysine_N-AcTrnsfr"/>
</dbReference>
<dbReference type="GO" id="GO:0005840">
    <property type="term" value="C:ribosome"/>
    <property type="evidence" value="ECO:0007669"/>
    <property type="project" value="UniProtKB-KW"/>
</dbReference>
<organism evidence="4 5">
    <name type="scientific">Sulfolobus tengchongensis</name>
    <dbReference type="NCBI Taxonomy" id="207809"/>
    <lineage>
        <taxon>Archaea</taxon>
        <taxon>Thermoproteota</taxon>
        <taxon>Thermoprotei</taxon>
        <taxon>Sulfolobales</taxon>
        <taxon>Sulfolobaceae</taxon>
        <taxon>Sulfolobus</taxon>
    </lineage>
</organism>
<gene>
    <name evidence="4" type="primary">rimI</name>
    <name evidence="4" type="ORF">V6M85_10220</name>
</gene>
<evidence type="ECO:0000313" key="5">
    <source>
        <dbReference type="Proteomes" id="UP001432202"/>
    </source>
</evidence>
<dbReference type="PANTHER" id="PTHR42919">
    <property type="entry name" value="N-ALPHA-ACETYLTRANSFERASE"/>
    <property type="match status" value="1"/>
</dbReference>
<sequence length="151" mass="17467">MVIIADATEADLNQIYEIESKSFDNPYPYSLLRAYLFLASKLYLVAKNGDKVVGYVIGIIQYGYRGHIVSIAVKPEYRNQGIGSELLNEIEQRFKQNGARYSYLEVSISNLSAISFYYTNGYIISYLRKNYYGRGKHAFVMIKNLYYKFLD</sequence>
<dbReference type="PROSITE" id="PS51186">
    <property type="entry name" value="GNAT"/>
    <property type="match status" value="1"/>
</dbReference>
<proteinExistence type="predicted"/>
<name>A0AAX4KYS7_9CREN</name>
<reference evidence="4 5" key="1">
    <citation type="submission" date="2024-02" db="EMBL/GenBank/DDBJ databases">
        <title>STSV induces naive adaptation in Sulfolobus.</title>
        <authorList>
            <person name="Xiang X."/>
            <person name="Song M."/>
        </authorList>
    </citation>
    <scope>NUCLEOTIDE SEQUENCE [LARGE SCALE GENOMIC DNA]</scope>
    <source>
        <strain evidence="4 5">RT2</strain>
    </source>
</reference>
<dbReference type="NCBIfam" id="TIGR01575">
    <property type="entry name" value="rimI"/>
    <property type="match status" value="1"/>
</dbReference>
<dbReference type="AlphaFoldDB" id="A0AAX4KYS7"/>
<dbReference type="CDD" id="cd04301">
    <property type="entry name" value="NAT_SF"/>
    <property type="match status" value="1"/>
</dbReference>
<evidence type="ECO:0000259" key="3">
    <source>
        <dbReference type="PROSITE" id="PS51186"/>
    </source>
</evidence>
<evidence type="ECO:0000256" key="2">
    <source>
        <dbReference type="ARBA" id="ARBA00023315"/>
    </source>
</evidence>
<keyword evidence="1 4" id="KW-0808">Transferase</keyword>
<feature type="domain" description="N-acetyltransferase" evidence="3">
    <location>
        <begin position="2"/>
        <end position="146"/>
    </location>
</feature>
<evidence type="ECO:0000313" key="4">
    <source>
        <dbReference type="EMBL" id="WWQ59844.1"/>
    </source>
</evidence>
<dbReference type="RefSeq" id="WP_338599597.1">
    <property type="nucleotide sequence ID" value="NZ_CP146016.1"/>
</dbReference>
<dbReference type="Gene3D" id="3.40.630.30">
    <property type="match status" value="1"/>
</dbReference>
<protein>
    <submittedName>
        <fullName evidence="4">Ribosomal protein S18-alanine N-acetyltransferase</fullName>
        <ecNumber evidence="4">2.3.1.266</ecNumber>
    </submittedName>
</protein>
<dbReference type="EMBL" id="CP146016">
    <property type="protein sequence ID" value="WWQ59844.1"/>
    <property type="molecule type" value="Genomic_DNA"/>
</dbReference>
<evidence type="ECO:0000256" key="1">
    <source>
        <dbReference type="ARBA" id="ARBA00022679"/>
    </source>
</evidence>